<dbReference type="EMBL" id="FNZH01000005">
    <property type="protein sequence ID" value="SEJ55606.1"/>
    <property type="molecule type" value="Genomic_DNA"/>
</dbReference>
<sequence>MVDGMLSGDWRVDFLDKCPYHHHLANKKMKLQLLPIALGFLLYALPVTAQLDRNDPLFLELKRQDSIFFERGFNRCDVDYLAGHVASDLRFYHDQSGFQDRERFLENTEQYICSNSNKKPIRRIDTSSLQVFPLYDAGQLYAVLQTGIHHFYLREWGKEDKWSSTAKFAHIWVLKQGVWILSEVISYDHRDPPLESQSQGNLPESTGSPDQMAF</sequence>
<keyword evidence="3" id="KW-1185">Reference proteome</keyword>
<dbReference type="Gene3D" id="3.10.450.50">
    <property type="match status" value="1"/>
</dbReference>
<name>A0A1H6ZSH2_9BACT</name>
<dbReference type="SUPFAM" id="SSF54427">
    <property type="entry name" value="NTF2-like"/>
    <property type="match status" value="1"/>
</dbReference>
<dbReference type="InterPro" id="IPR032710">
    <property type="entry name" value="NTF2-like_dom_sf"/>
</dbReference>
<feature type="region of interest" description="Disordered" evidence="1">
    <location>
        <begin position="191"/>
        <end position="214"/>
    </location>
</feature>
<feature type="compositionally biased region" description="Polar residues" evidence="1">
    <location>
        <begin position="195"/>
        <end position="214"/>
    </location>
</feature>
<dbReference type="STRING" id="1416801.SAMN05192553_10561"/>
<dbReference type="Proteomes" id="UP000199403">
    <property type="component" value="Unassembled WGS sequence"/>
</dbReference>
<protein>
    <submittedName>
        <fullName evidence="2">Uncharacterized protein</fullName>
    </submittedName>
</protein>
<dbReference type="AlphaFoldDB" id="A0A1H6ZSH2"/>
<evidence type="ECO:0000313" key="2">
    <source>
        <dbReference type="EMBL" id="SEJ55606.1"/>
    </source>
</evidence>
<organism evidence="2 3">
    <name type="scientific">Cyclobacterium xiamenense</name>
    <dbReference type="NCBI Taxonomy" id="1297121"/>
    <lineage>
        <taxon>Bacteria</taxon>
        <taxon>Pseudomonadati</taxon>
        <taxon>Bacteroidota</taxon>
        <taxon>Cytophagia</taxon>
        <taxon>Cytophagales</taxon>
        <taxon>Cyclobacteriaceae</taxon>
        <taxon>Cyclobacterium</taxon>
    </lineage>
</organism>
<gene>
    <name evidence="2" type="ORF">SAMN05192553_10561</name>
</gene>
<evidence type="ECO:0000256" key="1">
    <source>
        <dbReference type="SAM" id="MobiDB-lite"/>
    </source>
</evidence>
<evidence type="ECO:0000313" key="3">
    <source>
        <dbReference type="Proteomes" id="UP000199403"/>
    </source>
</evidence>
<proteinExistence type="predicted"/>
<accession>A0A1H6ZSH2</accession>
<reference evidence="3" key="1">
    <citation type="submission" date="2016-10" db="EMBL/GenBank/DDBJ databases">
        <authorList>
            <person name="Varghese N."/>
            <person name="Submissions S."/>
        </authorList>
    </citation>
    <scope>NUCLEOTIDE SEQUENCE [LARGE SCALE GENOMIC DNA]</scope>
    <source>
        <strain evidence="3">IBRC-M 10761</strain>
    </source>
</reference>